<evidence type="ECO:0000313" key="1">
    <source>
        <dbReference type="EMBL" id="MBC8603719.1"/>
    </source>
</evidence>
<dbReference type="EMBL" id="JACRTI010000076">
    <property type="protein sequence ID" value="MBC8603719.1"/>
    <property type="molecule type" value="Genomic_DNA"/>
</dbReference>
<keyword evidence="2" id="KW-1185">Reference proteome</keyword>
<dbReference type="Proteomes" id="UP000629596">
    <property type="component" value="Unassembled WGS sequence"/>
</dbReference>
<dbReference type="RefSeq" id="WP_158543408.1">
    <property type="nucleotide sequence ID" value="NZ_JACRTI010000076.1"/>
</dbReference>
<sequence length="57" mass="6936">MKEEEHQEYNRLREPMVEYKAKQPLMPSYVYEDIKVGIEQADQGLLIPFEEVMSRYR</sequence>
<comment type="caution">
    <text evidence="1">The sequence shown here is derived from an EMBL/GenBank/DDBJ whole genome shotgun (WGS) entry which is preliminary data.</text>
</comment>
<reference evidence="1 2" key="1">
    <citation type="submission" date="2020-08" db="EMBL/GenBank/DDBJ databases">
        <title>Genome public.</title>
        <authorList>
            <person name="Liu C."/>
            <person name="Sun Q."/>
        </authorList>
    </citation>
    <scope>NUCLEOTIDE SEQUENCE [LARGE SCALE GENOMIC DNA]</scope>
    <source>
        <strain evidence="1 2">426_9</strain>
    </source>
</reference>
<evidence type="ECO:0000313" key="2">
    <source>
        <dbReference type="Proteomes" id="UP000629596"/>
    </source>
</evidence>
<gene>
    <name evidence="1" type="ORF">H8784_18585</name>
</gene>
<name>A0ABR7P627_9BACT</name>
<proteinExistence type="predicted"/>
<protein>
    <submittedName>
        <fullName evidence="1">Uncharacterized protein</fullName>
    </submittedName>
</protein>
<organism evidence="1 2">
    <name type="scientific">Parabacteroides acidifaciens</name>
    <dbReference type="NCBI Taxonomy" id="2290935"/>
    <lineage>
        <taxon>Bacteria</taxon>
        <taxon>Pseudomonadati</taxon>
        <taxon>Bacteroidota</taxon>
        <taxon>Bacteroidia</taxon>
        <taxon>Bacteroidales</taxon>
        <taxon>Tannerellaceae</taxon>
        <taxon>Parabacteroides</taxon>
    </lineage>
</organism>
<accession>A0ABR7P627</accession>